<reference evidence="1" key="1">
    <citation type="submission" date="2021-10" db="EMBL/GenBank/DDBJ databases">
        <title>Tropical sea cucumber genome reveals ecological adaptation and Cuvierian tubules defense mechanism.</title>
        <authorList>
            <person name="Chen T."/>
        </authorList>
    </citation>
    <scope>NUCLEOTIDE SEQUENCE</scope>
    <source>
        <strain evidence="1">Nanhai2018</strain>
        <tissue evidence="1">Muscle</tissue>
    </source>
</reference>
<proteinExistence type="predicted"/>
<protein>
    <submittedName>
        <fullName evidence="1">Uncharacterized protein</fullName>
    </submittedName>
</protein>
<comment type="caution">
    <text evidence="1">The sequence shown here is derived from an EMBL/GenBank/DDBJ whole genome shotgun (WGS) entry which is preliminary data.</text>
</comment>
<evidence type="ECO:0000313" key="2">
    <source>
        <dbReference type="Proteomes" id="UP001152320"/>
    </source>
</evidence>
<sequence>MTYARPSSSQPLVKTSHHRQYFCDVGRLVQFCLGDTTGNICCRTVPTDALQRKMVQFVGHVMCPPVLSINDIPACPTSSLPNLHPTSPLPLAYILFQILFSIGSTSFWTVSVEPRYSMLVLNIQCYEELCKVGDRREV</sequence>
<evidence type="ECO:0000313" key="1">
    <source>
        <dbReference type="EMBL" id="KAJ8041293.1"/>
    </source>
</evidence>
<dbReference type="Proteomes" id="UP001152320">
    <property type="component" value="Chromosome 5"/>
</dbReference>
<keyword evidence="2" id="KW-1185">Reference proteome</keyword>
<gene>
    <name evidence="1" type="ORF">HOLleu_12078</name>
</gene>
<dbReference type="EMBL" id="JAIZAY010000005">
    <property type="protein sequence ID" value="KAJ8041293.1"/>
    <property type="molecule type" value="Genomic_DNA"/>
</dbReference>
<name>A0A9Q1HDH6_HOLLE</name>
<accession>A0A9Q1HDH6</accession>
<dbReference type="AlphaFoldDB" id="A0A9Q1HDH6"/>
<organism evidence="1 2">
    <name type="scientific">Holothuria leucospilota</name>
    <name type="common">Black long sea cucumber</name>
    <name type="synonym">Mertensiothuria leucospilota</name>
    <dbReference type="NCBI Taxonomy" id="206669"/>
    <lineage>
        <taxon>Eukaryota</taxon>
        <taxon>Metazoa</taxon>
        <taxon>Echinodermata</taxon>
        <taxon>Eleutherozoa</taxon>
        <taxon>Echinozoa</taxon>
        <taxon>Holothuroidea</taxon>
        <taxon>Aspidochirotacea</taxon>
        <taxon>Aspidochirotida</taxon>
        <taxon>Holothuriidae</taxon>
        <taxon>Holothuria</taxon>
    </lineage>
</organism>